<dbReference type="EMBL" id="LHUG01000003">
    <property type="protein sequence ID" value="PAB01485.1"/>
    <property type="molecule type" value="Genomic_DNA"/>
</dbReference>
<keyword evidence="4" id="KW-1185">Reference proteome</keyword>
<dbReference type="Proteomes" id="UP000216797">
    <property type="component" value="Unassembled WGS sequence"/>
</dbReference>
<gene>
    <name evidence="2" type="ORF">AKL21_03250</name>
    <name evidence="1" type="ORF">RU96_GL000664</name>
</gene>
<reference evidence="1 3" key="1">
    <citation type="submission" date="2014-12" db="EMBL/GenBank/DDBJ databases">
        <title>Draft genome sequences of 29 type strains of Enterococci.</title>
        <authorList>
            <person name="Zhong Z."/>
            <person name="Sun Z."/>
            <person name="Liu W."/>
            <person name="Zhang W."/>
            <person name="Zhang H."/>
        </authorList>
    </citation>
    <scope>NUCLEOTIDE SEQUENCE [LARGE SCALE GENOMIC DNA]</scope>
    <source>
        <strain evidence="1 3">DSM 21207</strain>
    </source>
</reference>
<accession>A0A1L8R4T4</accession>
<evidence type="ECO:0000313" key="3">
    <source>
        <dbReference type="Proteomes" id="UP000182835"/>
    </source>
</evidence>
<evidence type="ECO:0000313" key="2">
    <source>
        <dbReference type="EMBL" id="PAB01485.1"/>
    </source>
</evidence>
<evidence type="ECO:0000313" key="4">
    <source>
        <dbReference type="Proteomes" id="UP000216797"/>
    </source>
</evidence>
<name>A0A1L8R4T4_9ENTE</name>
<comment type="caution">
    <text evidence="1">The sequence shown here is derived from an EMBL/GenBank/DDBJ whole genome shotgun (WGS) entry which is preliminary data.</text>
</comment>
<protein>
    <submittedName>
        <fullName evidence="1">Uncharacterized protein</fullName>
    </submittedName>
</protein>
<proteinExistence type="predicted"/>
<dbReference type="RefSeq" id="WP_071865197.1">
    <property type="nucleotide sequence ID" value="NZ_JBHLVQ010000003.1"/>
</dbReference>
<dbReference type="STRING" id="317010.RU96_GL000664"/>
<dbReference type="EMBL" id="JXKG01000014">
    <property type="protein sequence ID" value="OJG14751.1"/>
    <property type="molecule type" value="Genomic_DNA"/>
</dbReference>
<evidence type="ECO:0000313" key="1">
    <source>
        <dbReference type="EMBL" id="OJG14751.1"/>
    </source>
</evidence>
<sequence>MKYYDITFHEVSGRAVIKRAVPSEKAPFAAWEDACVKITADQLFLMVNETNVILERKFITRTDVEEVADPVDTNQKRKDEFTTIVNTLSNMGF</sequence>
<dbReference type="OrthoDB" id="2188945at2"/>
<organism evidence="1 3">
    <name type="scientific">Enterococcus canintestini</name>
    <dbReference type="NCBI Taxonomy" id="317010"/>
    <lineage>
        <taxon>Bacteria</taxon>
        <taxon>Bacillati</taxon>
        <taxon>Bacillota</taxon>
        <taxon>Bacilli</taxon>
        <taxon>Lactobacillales</taxon>
        <taxon>Enterococcaceae</taxon>
        <taxon>Enterococcus</taxon>
    </lineage>
</organism>
<dbReference type="AlphaFoldDB" id="A0A1L8R4T4"/>
<reference evidence="2 4" key="2">
    <citation type="submission" date="2015-08" db="EMBL/GenBank/DDBJ databases">
        <title>Enterococcus genome sequence.</title>
        <authorList>
            <person name="Acedo J.Z."/>
            <person name="Vederas J.C."/>
        </authorList>
    </citation>
    <scope>NUCLEOTIDE SEQUENCE [LARGE SCALE GENOMIC DNA]</scope>
    <source>
        <strain evidence="2 4">49</strain>
    </source>
</reference>
<dbReference type="Proteomes" id="UP000182835">
    <property type="component" value="Unassembled WGS sequence"/>
</dbReference>